<evidence type="ECO:0000259" key="3">
    <source>
        <dbReference type="Pfam" id="PF13449"/>
    </source>
</evidence>
<evidence type="ECO:0000259" key="4">
    <source>
        <dbReference type="Pfam" id="PF22494"/>
    </source>
</evidence>
<dbReference type="InterPro" id="IPR055188">
    <property type="entry name" value="Choice_anch_I"/>
</dbReference>
<evidence type="ECO:0000313" key="6">
    <source>
        <dbReference type="Proteomes" id="UP000230842"/>
    </source>
</evidence>
<dbReference type="Proteomes" id="UP000230842">
    <property type="component" value="Unassembled WGS sequence"/>
</dbReference>
<feature type="domain" description="Phytase-like" evidence="3">
    <location>
        <begin position="507"/>
        <end position="776"/>
    </location>
</feature>
<protein>
    <submittedName>
        <fullName evidence="5">Uncharacterized protein</fullName>
    </submittedName>
</protein>
<keyword evidence="6" id="KW-1185">Reference proteome</keyword>
<sequence length="809" mass="85478">MSRTSRRTAAGLAAAAVAAALVPSMLSGPADAHGKPSHGKPSHGKPSHGKPSHGKPSHGKPHATAVFDRTATYPVFQNLPADVDPDSETVAEISSVSPDGRTLVYTDAPGKRIGFVDLADPDAPEGLGTLSLAELGDADDEPTSVAVVGDYVLVVVNTSESFTNPSGRVDVVRLSDRTRVRSLDLGGQPDSIAISSEGDRAVIAIENERDEEATPAGGEEGDLPQLPAGFLQVLDLDGAPAAWEAHRVELTEPDGTARADFVAAGVVEPTDPEPEYVAINGRDEAAVTLQENNAVAIVDLESREITSVFSAGSVTLDGVDATEDDDIALTDTLTDVVREPDAVAWVDDDHLATANEGDWHGGSRGWTVFAADGRVVWDAGTSFERIVTRLGLHNEDRAGNKGAEPEGIAVATFGRTRYAFVGSERSNVVAVYDVDDPAKPRYVQSLPTTNGPEGLLPIPGRDLLAVSSEEDSAADGVRATVSLYELGRRTPSFPSIESADDRGNPIGWNALGALSADPRSKSRLWTAADNVVQPARLYAVDTRRTPALITRTLPITEAGAPVELDIEGVAAREQGGFWLASEGETGPENELIRTNAAGEVRERVTLPAEIAAHVGKWGLEGVTLTNDRSGEHVWTVVQRPLWTDPASTGSTVDGADVARIGRYDVAGGTWQWYGYTMASTDASGDWVGLSEITALDDDTLAVIERDKLNGPSARLKRVVVVDVPSRPARAGLTMVRPRRTVDLLPELEATHGWTQEKLEGFTVGGDGRAYAVTDNDGVQDATGETVFLRLGNARVLLGGGHPGRGYGHR</sequence>
<dbReference type="InterPro" id="IPR015943">
    <property type="entry name" value="WD40/YVTN_repeat-like_dom_sf"/>
</dbReference>
<organism evidence="5 6">
    <name type="scientific">Mumia flava</name>
    <dbReference type="NCBI Taxonomy" id="1348852"/>
    <lineage>
        <taxon>Bacteria</taxon>
        <taxon>Bacillati</taxon>
        <taxon>Actinomycetota</taxon>
        <taxon>Actinomycetes</taxon>
        <taxon>Propionibacteriales</taxon>
        <taxon>Nocardioidaceae</taxon>
        <taxon>Mumia</taxon>
    </lineage>
</organism>
<name>A0A2M9B6S5_9ACTN</name>
<dbReference type="SUPFAM" id="SSF50969">
    <property type="entry name" value="YVTN repeat-like/Quinoprotein amine dehydrogenase"/>
    <property type="match status" value="1"/>
</dbReference>
<reference evidence="5 6" key="1">
    <citation type="submission" date="2017-11" db="EMBL/GenBank/DDBJ databases">
        <title>Genomic Encyclopedia of Archaeal and Bacterial Type Strains, Phase II (KMG-II): From Individual Species to Whole Genera.</title>
        <authorList>
            <person name="Goeker M."/>
        </authorList>
    </citation>
    <scope>NUCLEOTIDE SEQUENCE [LARGE SCALE GENOMIC DNA]</scope>
    <source>
        <strain evidence="5 6">DSM 27763</strain>
    </source>
</reference>
<dbReference type="InterPro" id="IPR052956">
    <property type="entry name" value="Mesenchyme-surface_protein"/>
</dbReference>
<dbReference type="RefSeq" id="WP_100415240.1">
    <property type="nucleotide sequence ID" value="NZ_PGEZ01000002.1"/>
</dbReference>
<evidence type="ECO:0000256" key="2">
    <source>
        <dbReference type="SAM" id="SignalP"/>
    </source>
</evidence>
<dbReference type="PANTHER" id="PTHR46928">
    <property type="entry name" value="MESENCHYME-SPECIFIC CELL SURFACE GLYCOPROTEIN"/>
    <property type="match status" value="1"/>
</dbReference>
<evidence type="ECO:0000313" key="5">
    <source>
        <dbReference type="EMBL" id="PJJ53639.1"/>
    </source>
</evidence>
<dbReference type="InterPro" id="IPR006311">
    <property type="entry name" value="TAT_signal"/>
</dbReference>
<feature type="domain" description="Choice-of-anchor I" evidence="4">
    <location>
        <begin position="87"/>
        <end position="359"/>
    </location>
</feature>
<feature type="signal peptide" evidence="2">
    <location>
        <begin position="1"/>
        <end position="32"/>
    </location>
</feature>
<dbReference type="InterPro" id="IPR011044">
    <property type="entry name" value="Quino_amine_DH_bsu"/>
</dbReference>
<feature type="compositionally biased region" description="Basic residues" evidence="1">
    <location>
        <begin position="35"/>
        <end position="61"/>
    </location>
</feature>
<evidence type="ECO:0000256" key="1">
    <source>
        <dbReference type="SAM" id="MobiDB-lite"/>
    </source>
</evidence>
<feature type="region of interest" description="Disordered" evidence="1">
    <location>
        <begin position="26"/>
        <end position="63"/>
    </location>
</feature>
<comment type="caution">
    <text evidence="5">The sequence shown here is derived from an EMBL/GenBank/DDBJ whole genome shotgun (WGS) entry which is preliminary data.</text>
</comment>
<dbReference type="Pfam" id="PF22494">
    <property type="entry name" value="choice_anch_I"/>
    <property type="match status" value="1"/>
</dbReference>
<proteinExistence type="predicted"/>
<dbReference type="PROSITE" id="PS51318">
    <property type="entry name" value="TAT"/>
    <property type="match status" value="1"/>
</dbReference>
<dbReference type="AlphaFoldDB" id="A0A2M9B6S5"/>
<dbReference type="EMBL" id="PGEZ01000002">
    <property type="protein sequence ID" value="PJJ53639.1"/>
    <property type="molecule type" value="Genomic_DNA"/>
</dbReference>
<gene>
    <name evidence="5" type="ORF">CLV56_3130</name>
</gene>
<dbReference type="InterPro" id="IPR027372">
    <property type="entry name" value="Phytase-like_dom"/>
</dbReference>
<dbReference type="Pfam" id="PF13449">
    <property type="entry name" value="Phytase-like"/>
    <property type="match status" value="1"/>
</dbReference>
<dbReference type="OrthoDB" id="1016457at2"/>
<dbReference type="PANTHER" id="PTHR46928:SF1">
    <property type="entry name" value="MESENCHYME-SPECIFIC CELL SURFACE GLYCOPROTEIN"/>
    <property type="match status" value="1"/>
</dbReference>
<feature type="chain" id="PRO_5014689566" evidence="2">
    <location>
        <begin position="33"/>
        <end position="809"/>
    </location>
</feature>
<accession>A0A2M9B6S5</accession>
<keyword evidence="2" id="KW-0732">Signal</keyword>
<dbReference type="Gene3D" id="2.130.10.10">
    <property type="entry name" value="YVTN repeat-like/Quinoprotein amine dehydrogenase"/>
    <property type="match status" value="1"/>
</dbReference>